<feature type="domain" description="NAD-dependent epimerase/dehydratase" evidence="2">
    <location>
        <begin position="7"/>
        <end position="134"/>
    </location>
</feature>
<dbReference type="SUPFAM" id="SSF51735">
    <property type="entry name" value="NAD(P)-binding Rossmann-fold domains"/>
    <property type="match status" value="1"/>
</dbReference>
<dbReference type="PANTHER" id="PTHR11092:SF0">
    <property type="entry name" value="EPIMERASE FAMILY PROTEIN SDR39U1"/>
    <property type="match status" value="1"/>
</dbReference>
<organism evidence="4 5">
    <name type="scientific">Roseivirga echinicomitans</name>
    <dbReference type="NCBI Taxonomy" id="296218"/>
    <lineage>
        <taxon>Bacteria</taxon>
        <taxon>Pseudomonadati</taxon>
        <taxon>Bacteroidota</taxon>
        <taxon>Cytophagia</taxon>
        <taxon>Cytophagales</taxon>
        <taxon>Roseivirgaceae</taxon>
        <taxon>Roseivirga</taxon>
    </lineage>
</organism>
<dbReference type="InterPro" id="IPR010099">
    <property type="entry name" value="SDR39U1"/>
</dbReference>
<dbReference type="Gene3D" id="3.40.50.720">
    <property type="entry name" value="NAD(P)-binding Rossmann-like Domain"/>
    <property type="match status" value="1"/>
</dbReference>
<evidence type="ECO:0000259" key="2">
    <source>
        <dbReference type="Pfam" id="PF01370"/>
    </source>
</evidence>
<dbReference type="OrthoDB" id="9801773at2"/>
<dbReference type="RefSeq" id="WP_068410690.1">
    <property type="nucleotide sequence ID" value="NZ_LRDB01000001.1"/>
</dbReference>
<sequence length="303" mass="33210">MNTSKSILITGGTGLVGSELIKLFQKQDHQVRLLSRSKGKGETPPVFQWDYKNDYIEEGAFDGVDTIVHLAGAGVADQRWTKERKEEILDSRTQTSDLLYEKLKSTDHSVRTLVAASAVGYYGMDTGDVSLREDSPAGHDFLADVVKAWEDSTSRFTVLGIRVVQIRIGVVLSNDGGALPELLSPPIAAPLASGKQYMSWIHMDDLVRILGKSVEDENMIGPYNAVAPEPLTNKVFTKMAAKAFGKLYLPIHVPAFALSLFLGEMAQVVTGGNKVSAYKINKTGFDFKYVKLQNALEDLAKNK</sequence>
<keyword evidence="5" id="KW-1185">Reference proteome</keyword>
<reference evidence="4 5" key="1">
    <citation type="submission" date="2016-01" db="EMBL/GenBank/DDBJ databases">
        <title>Genome sequencing of Roseivirga echinicomitans KMM 6058.</title>
        <authorList>
            <person name="Selvaratnam C."/>
            <person name="Thevarajoo S."/>
            <person name="Goh K.M."/>
            <person name="Ee R."/>
            <person name="Chan K.-G."/>
            <person name="Chong C.S."/>
        </authorList>
    </citation>
    <scope>NUCLEOTIDE SEQUENCE [LARGE SCALE GENOMIC DNA]</scope>
    <source>
        <strain evidence="4 5">KMM 6058</strain>
    </source>
</reference>
<dbReference type="Pfam" id="PF01370">
    <property type="entry name" value="Epimerase"/>
    <property type="match status" value="1"/>
</dbReference>
<dbReference type="Proteomes" id="UP000075615">
    <property type="component" value="Unassembled WGS sequence"/>
</dbReference>
<dbReference type="NCBIfam" id="TIGR01777">
    <property type="entry name" value="yfcH"/>
    <property type="match status" value="1"/>
</dbReference>
<evidence type="ECO:0000259" key="3">
    <source>
        <dbReference type="Pfam" id="PF08338"/>
    </source>
</evidence>
<accession>A0A150XY60</accession>
<comment type="caution">
    <text evidence="4">The sequence shown here is derived from an EMBL/GenBank/DDBJ whole genome shotgun (WGS) entry which is preliminary data.</text>
</comment>
<protein>
    <submittedName>
        <fullName evidence="4">Epimerase</fullName>
    </submittedName>
</protein>
<feature type="domain" description="DUF1731" evidence="3">
    <location>
        <begin position="253"/>
        <end position="299"/>
    </location>
</feature>
<dbReference type="EMBL" id="LRDB01000001">
    <property type="protein sequence ID" value="KYG83592.1"/>
    <property type="molecule type" value="Genomic_DNA"/>
</dbReference>
<evidence type="ECO:0000256" key="1">
    <source>
        <dbReference type="ARBA" id="ARBA00009353"/>
    </source>
</evidence>
<proteinExistence type="inferred from homology"/>
<dbReference type="InterPro" id="IPR001509">
    <property type="entry name" value="Epimerase_deHydtase"/>
</dbReference>
<dbReference type="Pfam" id="PF08338">
    <property type="entry name" value="DUF1731"/>
    <property type="match status" value="1"/>
</dbReference>
<comment type="similarity">
    <text evidence="1">Belongs to the NAD(P)-dependent epimerase/dehydratase family. SDR39U1 subfamily.</text>
</comment>
<evidence type="ECO:0000313" key="5">
    <source>
        <dbReference type="Proteomes" id="UP000075615"/>
    </source>
</evidence>
<gene>
    <name evidence="4" type="ORF">AWN68_01960</name>
</gene>
<evidence type="ECO:0000313" key="4">
    <source>
        <dbReference type="EMBL" id="KYG83592.1"/>
    </source>
</evidence>
<dbReference type="PANTHER" id="PTHR11092">
    <property type="entry name" value="SUGAR NUCLEOTIDE EPIMERASE RELATED"/>
    <property type="match status" value="1"/>
</dbReference>
<name>A0A150XY60_9BACT</name>
<dbReference type="STRING" id="296218.AWN68_01960"/>
<dbReference type="AlphaFoldDB" id="A0A150XY60"/>
<dbReference type="InterPro" id="IPR036291">
    <property type="entry name" value="NAD(P)-bd_dom_sf"/>
</dbReference>
<dbReference type="InterPro" id="IPR013549">
    <property type="entry name" value="DUF1731"/>
</dbReference>